<protein>
    <submittedName>
        <fullName evidence="9">Transport protein</fullName>
    </submittedName>
</protein>
<feature type="domain" description="Major facilitator superfamily (MFS) profile" evidence="8">
    <location>
        <begin position="1"/>
        <end position="148"/>
    </location>
</feature>
<organism evidence="9 10">
    <name type="scientific">Klebsiella pneumoniae IS43</name>
    <dbReference type="NCBI Taxonomy" id="1432552"/>
    <lineage>
        <taxon>Bacteria</taxon>
        <taxon>Pseudomonadati</taxon>
        <taxon>Pseudomonadota</taxon>
        <taxon>Gammaproteobacteria</taxon>
        <taxon>Enterobacterales</taxon>
        <taxon>Enterobacteriaceae</taxon>
        <taxon>Klebsiella/Raoultella group</taxon>
        <taxon>Klebsiella</taxon>
        <taxon>Klebsiella pneumoniae complex</taxon>
    </lineage>
</organism>
<keyword evidence="10" id="KW-1185">Reference proteome</keyword>
<keyword evidence="3" id="KW-1003">Cell membrane</keyword>
<dbReference type="InterPro" id="IPR020846">
    <property type="entry name" value="MFS_dom"/>
</dbReference>
<dbReference type="PANTHER" id="PTHR42718">
    <property type="entry name" value="MAJOR FACILITATOR SUPERFAMILY MULTIDRUG TRANSPORTER MFSC"/>
    <property type="match status" value="1"/>
</dbReference>
<evidence type="ECO:0000256" key="2">
    <source>
        <dbReference type="ARBA" id="ARBA00022448"/>
    </source>
</evidence>
<dbReference type="GO" id="GO:0016020">
    <property type="term" value="C:membrane"/>
    <property type="evidence" value="ECO:0007669"/>
    <property type="project" value="UniProtKB-SubCell"/>
</dbReference>
<feature type="transmembrane region" description="Helical" evidence="7">
    <location>
        <begin position="95"/>
        <end position="112"/>
    </location>
</feature>
<dbReference type="Proteomes" id="UP000019183">
    <property type="component" value="Unassembled WGS sequence"/>
</dbReference>
<dbReference type="SUPFAM" id="SSF103473">
    <property type="entry name" value="MFS general substrate transporter"/>
    <property type="match status" value="1"/>
</dbReference>
<dbReference type="InterPro" id="IPR011701">
    <property type="entry name" value="MFS"/>
</dbReference>
<dbReference type="PANTHER" id="PTHR42718:SF9">
    <property type="entry name" value="MAJOR FACILITATOR SUPERFAMILY MULTIDRUG TRANSPORTER MFSC"/>
    <property type="match status" value="1"/>
</dbReference>
<evidence type="ECO:0000313" key="10">
    <source>
        <dbReference type="Proteomes" id="UP000019183"/>
    </source>
</evidence>
<evidence type="ECO:0000259" key="8">
    <source>
        <dbReference type="PROSITE" id="PS50850"/>
    </source>
</evidence>
<dbReference type="Gene3D" id="1.20.1720.10">
    <property type="entry name" value="Multidrug resistance protein D"/>
    <property type="match status" value="1"/>
</dbReference>
<evidence type="ECO:0000256" key="3">
    <source>
        <dbReference type="ARBA" id="ARBA00022475"/>
    </source>
</evidence>
<sequence length="148" mass="15805">MTRFLLCSFALVLLYPSGIDMYLVGLPRIAQDLGASEAQLHIAFSVYLAGMASAMLFAGRIADRSGRKPVAIVGAAIFVIASLLCAQAHTSSHFLIGRFIQGIAPAAATWWLSLSCAIRWTTVAAPRCCRCSTASPALSPSWRRCLAT</sequence>
<comment type="subcellular location">
    <subcellularLocation>
        <location evidence="1">Membrane</location>
        <topology evidence="1">Multi-pass membrane protein</topology>
    </subcellularLocation>
</comment>
<evidence type="ECO:0000256" key="7">
    <source>
        <dbReference type="SAM" id="Phobius"/>
    </source>
</evidence>
<dbReference type="GO" id="GO:0022857">
    <property type="term" value="F:transmembrane transporter activity"/>
    <property type="evidence" value="ECO:0007669"/>
    <property type="project" value="InterPro"/>
</dbReference>
<evidence type="ECO:0000256" key="5">
    <source>
        <dbReference type="ARBA" id="ARBA00022989"/>
    </source>
</evidence>
<feature type="transmembrane region" description="Helical" evidence="7">
    <location>
        <begin position="42"/>
        <end position="58"/>
    </location>
</feature>
<feature type="transmembrane region" description="Helical" evidence="7">
    <location>
        <begin position="70"/>
        <end position="89"/>
    </location>
</feature>
<evidence type="ECO:0000313" key="9">
    <source>
        <dbReference type="EMBL" id="CDL08130.1"/>
    </source>
</evidence>
<dbReference type="EMBL" id="CBWK010000163">
    <property type="protein sequence ID" value="CDL08130.1"/>
    <property type="molecule type" value="Genomic_DNA"/>
</dbReference>
<comment type="caution">
    <text evidence="9">The sequence shown here is derived from an EMBL/GenBank/DDBJ whole genome shotgun (WGS) entry which is preliminary data.</text>
</comment>
<evidence type="ECO:0000256" key="1">
    <source>
        <dbReference type="ARBA" id="ARBA00004141"/>
    </source>
</evidence>
<dbReference type="PROSITE" id="PS50850">
    <property type="entry name" value="MFS"/>
    <property type="match status" value="1"/>
</dbReference>
<evidence type="ECO:0000256" key="6">
    <source>
        <dbReference type="ARBA" id="ARBA00023136"/>
    </source>
</evidence>
<dbReference type="Pfam" id="PF07690">
    <property type="entry name" value="MFS_1"/>
    <property type="match status" value="1"/>
</dbReference>
<accession>W1DHJ5</accession>
<keyword evidence="6 7" id="KW-0472">Membrane</keyword>
<keyword evidence="2" id="KW-0813">Transport</keyword>
<evidence type="ECO:0000256" key="4">
    <source>
        <dbReference type="ARBA" id="ARBA00022692"/>
    </source>
</evidence>
<dbReference type="InterPro" id="IPR036259">
    <property type="entry name" value="MFS_trans_sf"/>
</dbReference>
<keyword evidence="4 7" id="KW-0812">Transmembrane</keyword>
<dbReference type="AlphaFoldDB" id="W1DHJ5"/>
<name>W1DHJ5_KLEPN</name>
<reference evidence="9" key="1">
    <citation type="submission" date="2013-10" db="EMBL/GenBank/DDBJ databases">
        <title>Antibiotic resistance diversity of beta-lactamase producers in the General Hospital Vienna.</title>
        <authorList>
            <person name="Barisic I."/>
            <person name="Mitteregger D."/>
            <person name="Hirschl A.M."/>
            <person name="Noehammer C."/>
            <person name="Wiesinger-Mayr H."/>
        </authorList>
    </citation>
    <scope>NUCLEOTIDE SEQUENCE [LARGE SCALE GENOMIC DNA]</scope>
    <source>
        <strain evidence="9">IS43</strain>
    </source>
</reference>
<proteinExistence type="predicted"/>
<keyword evidence="5 7" id="KW-1133">Transmembrane helix</keyword>